<dbReference type="RefSeq" id="XP_023624942.1">
    <property type="nucleotide sequence ID" value="XM_023769174.1"/>
</dbReference>
<evidence type="ECO:0000313" key="2">
    <source>
        <dbReference type="EMBL" id="CZT18052.1"/>
    </source>
</evidence>
<keyword evidence="3" id="KW-1185">Reference proteome</keyword>
<proteinExistence type="predicted"/>
<organism evidence="2 3">
    <name type="scientific">Ramularia collo-cygni</name>
    <dbReference type="NCBI Taxonomy" id="112498"/>
    <lineage>
        <taxon>Eukaryota</taxon>
        <taxon>Fungi</taxon>
        <taxon>Dikarya</taxon>
        <taxon>Ascomycota</taxon>
        <taxon>Pezizomycotina</taxon>
        <taxon>Dothideomycetes</taxon>
        <taxon>Dothideomycetidae</taxon>
        <taxon>Mycosphaerellales</taxon>
        <taxon>Mycosphaerellaceae</taxon>
        <taxon>Ramularia</taxon>
    </lineage>
</organism>
<reference evidence="2 3" key="1">
    <citation type="submission" date="2016-03" db="EMBL/GenBank/DDBJ databases">
        <authorList>
            <person name="Ploux O."/>
        </authorList>
    </citation>
    <scope>NUCLEOTIDE SEQUENCE [LARGE SCALE GENOMIC DNA]</scope>
    <source>
        <strain evidence="2 3">URUG2</strain>
    </source>
</reference>
<evidence type="ECO:0000256" key="1">
    <source>
        <dbReference type="SAM" id="MobiDB-lite"/>
    </source>
</evidence>
<dbReference type="AlphaFoldDB" id="A0A2D3UP07"/>
<protein>
    <submittedName>
        <fullName evidence="2">Uncharacterized protein</fullName>
    </submittedName>
</protein>
<feature type="compositionally biased region" description="Basic and acidic residues" evidence="1">
    <location>
        <begin position="83"/>
        <end position="93"/>
    </location>
</feature>
<accession>A0A2D3UP07</accession>
<sequence length="114" mass="12055">MSQFFSPRNVAIGVGLGGLLFAVPRVMEGKKIETFGSQNIAERYSAGGGTKTHLPGVATPRAGDPDNESSRKMNGHTGIGTKAFKENHEDQKVGDPGAIGKAWHQSQYGSDKGK</sequence>
<evidence type="ECO:0000313" key="3">
    <source>
        <dbReference type="Proteomes" id="UP000225277"/>
    </source>
</evidence>
<feature type="region of interest" description="Disordered" evidence="1">
    <location>
        <begin position="44"/>
        <end position="114"/>
    </location>
</feature>
<dbReference type="EMBL" id="FJUY01000005">
    <property type="protein sequence ID" value="CZT18052.1"/>
    <property type="molecule type" value="Genomic_DNA"/>
</dbReference>
<dbReference type="OrthoDB" id="5373857at2759"/>
<dbReference type="Proteomes" id="UP000225277">
    <property type="component" value="Unassembled WGS sequence"/>
</dbReference>
<gene>
    <name evidence="2" type="ORF">RCC_03890</name>
</gene>
<dbReference type="GeneID" id="35599078"/>
<feature type="compositionally biased region" description="Polar residues" evidence="1">
    <location>
        <begin position="104"/>
        <end position="114"/>
    </location>
</feature>
<name>A0A2D3UP07_9PEZI</name>